<dbReference type="PATRIC" id="fig|656366.3.peg.1300"/>
<comment type="caution">
    <text evidence="3">Lacks conserved residue(s) required for the propagation of feature annotation.</text>
</comment>
<evidence type="ECO:0000259" key="5">
    <source>
        <dbReference type="PROSITE" id="PS51368"/>
    </source>
</evidence>
<name>A0A0M4RNT2_9MICC</name>
<organism evidence="6 7">
    <name type="scientific">Arthrobacter alpinus</name>
    <dbReference type="NCBI Taxonomy" id="656366"/>
    <lineage>
        <taxon>Bacteria</taxon>
        <taxon>Bacillati</taxon>
        <taxon>Actinomycetota</taxon>
        <taxon>Actinomycetes</taxon>
        <taxon>Micrococcales</taxon>
        <taxon>Micrococcaceae</taxon>
        <taxon>Arthrobacter</taxon>
    </lineage>
</organism>
<proteinExistence type="predicted"/>
<dbReference type="PROSITE" id="PS51368">
    <property type="entry name" value="UREASE_3"/>
    <property type="match status" value="1"/>
</dbReference>
<feature type="region of interest" description="Disordered" evidence="4">
    <location>
        <begin position="111"/>
        <end position="132"/>
    </location>
</feature>
<dbReference type="EMBL" id="CP012677">
    <property type="protein sequence ID" value="ALE92001.1"/>
    <property type="molecule type" value="Genomic_DNA"/>
</dbReference>
<dbReference type="AlphaFoldDB" id="A0A0M4RNT2"/>
<dbReference type="Pfam" id="PF00449">
    <property type="entry name" value="Urease_alpha"/>
    <property type="match status" value="1"/>
</dbReference>
<dbReference type="InterPro" id="IPR017951">
    <property type="entry name" value="Urease_asu_c"/>
</dbReference>
<dbReference type="Proteomes" id="UP000062833">
    <property type="component" value="Chromosome"/>
</dbReference>
<accession>A0A0M4RNT2</accession>
<keyword evidence="3" id="KW-0963">Cytoplasm</keyword>
<keyword evidence="2" id="KW-0378">Hydrolase</keyword>
<dbReference type="KEGG" id="aaq:AOC05_06080"/>
<dbReference type="InterPro" id="IPR011612">
    <property type="entry name" value="Urease_alpha_N_dom"/>
</dbReference>
<gene>
    <name evidence="6" type="ORF">AOC05_06080</name>
</gene>
<dbReference type="PANTHER" id="PTHR43440:SF1">
    <property type="entry name" value="UREASE"/>
    <property type="match status" value="1"/>
</dbReference>
<dbReference type="GO" id="GO:0005737">
    <property type="term" value="C:cytoplasm"/>
    <property type="evidence" value="ECO:0007669"/>
    <property type="project" value="UniProtKB-SubCell"/>
</dbReference>
<protein>
    <submittedName>
        <fullName evidence="6">Urease alpha subunit</fullName>
    </submittedName>
</protein>
<feature type="domain" description="Urease" evidence="5">
    <location>
        <begin position="63"/>
        <end position="116"/>
    </location>
</feature>
<dbReference type="GO" id="GO:0016151">
    <property type="term" value="F:nickel cation binding"/>
    <property type="evidence" value="ECO:0007669"/>
    <property type="project" value="InterPro"/>
</dbReference>
<dbReference type="PANTHER" id="PTHR43440">
    <property type="entry name" value="UREASE"/>
    <property type="match status" value="1"/>
</dbReference>
<evidence type="ECO:0000313" key="7">
    <source>
        <dbReference type="Proteomes" id="UP000062833"/>
    </source>
</evidence>
<dbReference type="GO" id="GO:0009039">
    <property type="term" value="F:urease activity"/>
    <property type="evidence" value="ECO:0007669"/>
    <property type="project" value="InterPro"/>
</dbReference>
<dbReference type="Gene3D" id="2.30.40.10">
    <property type="entry name" value="Urease, subunit C, domain 1"/>
    <property type="match status" value="1"/>
</dbReference>
<evidence type="ECO:0000313" key="6">
    <source>
        <dbReference type="EMBL" id="ALE92001.1"/>
    </source>
</evidence>
<dbReference type="InterPro" id="IPR050112">
    <property type="entry name" value="Urease_alpha_subunit"/>
</dbReference>
<evidence type="ECO:0000256" key="2">
    <source>
        <dbReference type="ARBA" id="ARBA00022801"/>
    </source>
</evidence>
<dbReference type="InterPro" id="IPR011059">
    <property type="entry name" value="Metal-dep_hydrolase_composite"/>
</dbReference>
<keyword evidence="1" id="KW-0479">Metal-binding</keyword>
<evidence type="ECO:0000256" key="4">
    <source>
        <dbReference type="SAM" id="MobiDB-lite"/>
    </source>
</evidence>
<sequence>MFGGGKVTRDGMGQNGQRTRAADIPDTAITNVIVLEYSGIYKADVALRDGHIFQIGKAGNPDISDGVDITIGGGNGPSDARKASTVTPGGWHISKMLQAVDNFPINIGQLGKGHASARARSTRPTPSSFPPG</sequence>
<comment type="subcellular location">
    <subcellularLocation>
        <location evidence="3">Cytoplasm</location>
    </subcellularLocation>
</comment>
<reference evidence="7" key="1">
    <citation type="submission" date="2015-09" db="EMBL/GenBank/DDBJ databases">
        <title>Complete genome of Arthrobacter alpinus strain R3.8.</title>
        <authorList>
            <person name="See-Too W.S."/>
            <person name="Chan K.G."/>
        </authorList>
    </citation>
    <scope>NUCLEOTIDE SEQUENCE [LARGE SCALE GENOMIC DNA]</scope>
    <source>
        <strain evidence="7">R3.8</strain>
    </source>
</reference>
<keyword evidence="7" id="KW-1185">Reference proteome</keyword>
<evidence type="ECO:0000256" key="3">
    <source>
        <dbReference type="PROSITE-ProRule" id="PRU00700"/>
    </source>
</evidence>
<dbReference type="SUPFAM" id="SSF51338">
    <property type="entry name" value="Composite domain of metallo-dependent hydrolases"/>
    <property type="match status" value="1"/>
</dbReference>
<dbReference type="Gene3D" id="3.20.20.140">
    <property type="entry name" value="Metal-dependent hydrolases"/>
    <property type="match status" value="1"/>
</dbReference>
<evidence type="ECO:0000256" key="1">
    <source>
        <dbReference type="ARBA" id="ARBA00022723"/>
    </source>
</evidence>